<sequence>MAVLPKQNELGFFEIRLESIGGLGANLAGKMLAEAGVVGSGFNGVSFSSYGSEKKGSPVKAHIRFCDLETNIRDTTPVERPHIVGVFHENLSKTVNVISGIYEDSVVLVNSSKSTDLLKQKMNLAAGTLAVVDATGIALEENNRVNMAMLGGLFRLCSFLDFEHMKGIIRKSLEKKYPQAVEPALRTFQRGYDEVKFQTYALPEGETMPQPTRWDVPSLGYETQPIGGMIINPGNSVLKDISISRQGMMPHFDDEKCIHCAACDTACPDFCFVWEEQPDKKGRPQMFLQGIDYQYCKGCLKCVVACPTEALASERETDGYGEEHRVPHKFAWAKAN</sequence>
<comment type="caution">
    <text evidence="6">The sequence shown here is derived from an EMBL/GenBank/DDBJ whole genome shotgun (WGS) entry which is preliminary data.</text>
</comment>
<protein>
    <submittedName>
        <fullName evidence="6">Ferredoxin</fullName>
    </submittedName>
</protein>
<keyword evidence="1" id="KW-0479">Metal-binding</keyword>
<dbReference type="PANTHER" id="PTHR43366">
    <property type="entry name" value="PYRUVATE SYNTHASE SUBUNIT PORC"/>
    <property type="match status" value="1"/>
</dbReference>
<evidence type="ECO:0000256" key="3">
    <source>
        <dbReference type="ARBA" id="ARBA00023004"/>
    </source>
</evidence>
<keyword evidence="3" id="KW-0408">Iron</keyword>
<dbReference type="RefSeq" id="WP_112881380.1">
    <property type="nucleotide sequence ID" value="NZ_QLUW01000001.1"/>
</dbReference>
<evidence type="ECO:0000256" key="4">
    <source>
        <dbReference type="ARBA" id="ARBA00023014"/>
    </source>
</evidence>
<dbReference type="GO" id="GO:0051536">
    <property type="term" value="F:iron-sulfur cluster binding"/>
    <property type="evidence" value="ECO:0007669"/>
    <property type="project" value="UniProtKB-KW"/>
</dbReference>
<evidence type="ECO:0000313" key="6">
    <source>
        <dbReference type="EMBL" id="RAP78257.1"/>
    </source>
</evidence>
<dbReference type="Gene3D" id="3.30.70.20">
    <property type="match status" value="1"/>
</dbReference>
<evidence type="ECO:0000313" key="7">
    <source>
        <dbReference type="Proteomes" id="UP000249260"/>
    </source>
</evidence>
<dbReference type="InterPro" id="IPR011894">
    <property type="entry name" value="PorC_KorC"/>
</dbReference>
<evidence type="ECO:0000256" key="2">
    <source>
        <dbReference type="ARBA" id="ARBA00023002"/>
    </source>
</evidence>
<keyword evidence="7" id="KW-1185">Reference proteome</keyword>
<dbReference type="SUPFAM" id="SSF54862">
    <property type="entry name" value="4Fe-4S ferredoxins"/>
    <property type="match status" value="1"/>
</dbReference>
<dbReference type="InterPro" id="IPR017896">
    <property type="entry name" value="4Fe4S_Fe-S-bd"/>
</dbReference>
<evidence type="ECO:0000259" key="5">
    <source>
        <dbReference type="PROSITE" id="PS51379"/>
    </source>
</evidence>
<keyword evidence="4" id="KW-0411">Iron-sulfur</keyword>
<reference evidence="6 7" key="1">
    <citation type="submission" date="2018-06" db="EMBL/GenBank/DDBJ databases">
        <title>Paenibacillus montanisoli sp. nov., isolated from mountain area soil.</title>
        <authorList>
            <person name="Wu M."/>
        </authorList>
    </citation>
    <scope>NUCLEOTIDE SEQUENCE [LARGE SCALE GENOMIC DNA]</scope>
    <source>
        <strain evidence="6 7">RA17</strain>
    </source>
</reference>
<dbReference type="NCBIfam" id="TIGR02175">
    <property type="entry name" value="PorC_KorC"/>
    <property type="match status" value="1"/>
</dbReference>
<dbReference type="PROSITE" id="PS00198">
    <property type="entry name" value="4FE4S_FER_1"/>
    <property type="match status" value="1"/>
</dbReference>
<dbReference type="PROSITE" id="PS51379">
    <property type="entry name" value="4FE4S_FER_2"/>
    <property type="match status" value="2"/>
</dbReference>
<dbReference type="Pfam" id="PF01558">
    <property type="entry name" value="POR"/>
    <property type="match status" value="1"/>
</dbReference>
<name>A0A328U6C1_9BACL</name>
<dbReference type="Gene3D" id="3.40.920.10">
    <property type="entry name" value="Pyruvate-ferredoxin oxidoreductase, PFOR, domain III"/>
    <property type="match status" value="1"/>
</dbReference>
<dbReference type="InterPro" id="IPR002869">
    <property type="entry name" value="Pyrv_flavodox_OxRed_cen"/>
</dbReference>
<feature type="domain" description="4Fe-4S ferredoxin-type" evidence="5">
    <location>
        <begin position="286"/>
        <end position="316"/>
    </location>
</feature>
<proteinExistence type="predicted"/>
<keyword evidence="2" id="KW-0560">Oxidoreductase</keyword>
<dbReference type="Pfam" id="PF12838">
    <property type="entry name" value="Fer4_7"/>
    <property type="match status" value="1"/>
</dbReference>
<gene>
    <name evidence="6" type="ORF">DL346_07465</name>
</gene>
<dbReference type="InterPro" id="IPR017900">
    <property type="entry name" value="4Fe4S_Fe_S_CS"/>
</dbReference>
<dbReference type="InterPro" id="IPR051626">
    <property type="entry name" value="Oxidoreductase_gamma_subunit"/>
</dbReference>
<dbReference type="Proteomes" id="UP000249260">
    <property type="component" value="Unassembled WGS sequence"/>
</dbReference>
<evidence type="ECO:0000256" key="1">
    <source>
        <dbReference type="ARBA" id="ARBA00022723"/>
    </source>
</evidence>
<accession>A0A328U6C1</accession>
<dbReference type="InterPro" id="IPR019752">
    <property type="entry name" value="Pyrv/ketoisovalerate_OxRed_cat"/>
</dbReference>
<organism evidence="6 7">
    <name type="scientific">Paenibacillus montanisoli</name>
    <dbReference type="NCBI Taxonomy" id="2081970"/>
    <lineage>
        <taxon>Bacteria</taxon>
        <taxon>Bacillati</taxon>
        <taxon>Bacillota</taxon>
        <taxon>Bacilli</taxon>
        <taxon>Bacillales</taxon>
        <taxon>Paenibacillaceae</taxon>
        <taxon>Paenibacillus</taxon>
    </lineage>
</organism>
<dbReference type="GO" id="GO:0046872">
    <property type="term" value="F:metal ion binding"/>
    <property type="evidence" value="ECO:0007669"/>
    <property type="project" value="UniProtKB-KW"/>
</dbReference>
<dbReference type="GO" id="GO:0016625">
    <property type="term" value="F:oxidoreductase activity, acting on the aldehyde or oxo group of donors, iron-sulfur protein as acceptor"/>
    <property type="evidence" value="ECO:0007669"/>
    <property type="project" value="InterPro"/>
</dbReference>
<feature type="domain" description="4Fe-4S ferredoxin-type" evidence="5">
    <location>
        <begin position="248"/>
        <end position="277"/>
    </location>
</feature>
<dbReference type="PANTHER" id="PTHR43366:SF1">
    <property type="entry name" value="PYRUVATE SYNTHASE SUBUNIT PORC"/>
    <property type="match status" value="1"/>
</dbReference>
<dbReference type="OrthoDB" id="9794954at2"/>
<dbReference type="AlphaFoldDB" id="A0A328U6C1"/>
<dbReference type="EMBL" id="QLUW01000001">
    <property type="protein sequence ID" value="RAP78257.1"/>
    <property type="molecule type" value="Genomic_DNA"/>
</dbReference>
<dbReference type="SUPFAM" id="SSF53323">
    <property type="entry name" value="Pyruvate-ferredoxin oxidoreductase, PFOR, domain III"/>
    <property type="match status" value="1"/>
</dbReference>